<protein>
    <recommendedName>
        <fullName evidence="2">VPS9 domain-containing protein</fullName>
    </recommendedName>
</protein>
<dbReference type="SUPFAM" id="SSF109993">
    <property type="entry name" value="VPS9 domain"/>
    <property type="match status" value="1"/>
</dbReference>
<evidence type="ECO:0000259" key="2">
    <source>
        <dbReference type="PROSITE" id="PS51205"/>
    </source>
</evidence>
<dbReference type="EMBL" id="JANBUM010000234">
    <property type="protein sequence ID" value="KAJ2780812.1"/>
    <property type="molecule type" value="Genomic_DNA"/>
</dbReference>
<gene>
    <name evidence="3" type="ORF">GGI15_003414</name>
</gene>
<keyword evidence="4" id="KW-1185">Reference proteome</keyword>
<evidence type="ECO:0000313" key="4">
    <source>
        <dbReference type="Proteomes" id="UP001140172"/>
    </source>
</evidence>
<accession>A0A9W8HG12</accession>
<dbReference type="OrthoDB" id="10264848at2759"/>
<evidence type="ECO:0000313" key="3">
    <source>
        <dbReference type="EMBL" id="KAJ2780812.1"/>
    </source>
</evidence>
<feature type="region of interest" description="Disordered" evidence="1">
    <location>
        <begin position="121"/>
        <end position="148"/>
    </location>
</feature>
<reference evidence="3" key="1">
    <citation type="submission" date="2022-07" db="EMBL/GenBank/DDBJ databases">
        <title>Phylogenomic reconstructions and comparative analyses of Kickxellomycotina fungi.</title>
        <authorList>
            <person name="Reynolds N.K."/>
            <person name="Stajich J.E."/>
            <person name="Barry K."/>
            <person name="Grigoriev I.V."/>
            <person name="Crous P."/>
            <person name="Smith M.E."/>
        </authorList>
    </citation>
    <scope>NUCLEOTIDE SEQUENCE</scope>
    <source>
        <strain evidence="3">BCRC 34489</strain>
    </source>
</reference>
<dbReference type="Gene3D" id="1.20.1050.80">
    <property type="entry name" value="VPS9 domain"/>
    <property type="match status" value="1"/>
</dbReference>
<name>A0A9W8HG12_9FUNG</name>
<feature type="domain" description="VPS9" evidence="2">
    <location>
        <begin position="1"/>
        <end position="49"/>
    </location>
</feature>
<evidence type="ECO:0000256" key="1">
    <source>
        <dbReference type="SAM" id="MobiDB-lite"/>
    </source>
</evidence>
<comment type="caution">
    <text evidence="3">The sequence shown here is derived from an EMBL/GenBank/DDBJ whole genome shotgun (WGS) entry which is preliminary data.</text>
</comment>
<dbReference type="InterPro" id="IPR037191">
    <property type="entry name" value="VPS9_dom_sf"/>
</dbReference>
<feature type="compositionally biased region" description="Basic and acidic residues" evidence="1">
    <location>
        <begin position="128"/>
        <end position="148"/>
    </location>
</feature>
<dbReference type="InterPro" id="IPR003123">
    <property type="entry name" value="VPS9"/>
</dbReference>
<sequence>MPRVQLVSNLRFVQRWRMRALLAAHMDYCLTNALAAVEYVANGDGALAKADGSLGPRVPALRALHGFLGGNVGIEVVQGVADGGRKVAAGVYDATVGRLFDSAGQNIFRAPWRVLPLAMQGGGGSGAREQEMQDALRRPEESDQGPKDEATVVRLPRATLRNAPRPAVIERFLGMQPGDLTLNDVSQLLSSYKELASFVDK</sequence>
<proteinExistence type="predicted"/>
<dbReference type="PROSITE" id="PS51205">
    <property type="entry name" value="VPS9"/>
    <property type="match status" value="1"/>
</dbReference>
<organism evidence="3 4">
    <name type="scientific">Coemansia interrupta</name>
    <dbReference type="NCBI Taxonomy" id="1126814"/>
    <lineage>
        <taxon>Eukaryota</taxon>
        <taxon>Fungi</taxon>
        <taxon>Fungi incertae sedis</taxon>
        <taxon>Zoopagomycota</taxon>
        <taxon>Kickxellomycotina</taxon>
        <taxon>Kickxellomycetes</taxon>
        <taxon>Kickxellales</taxon>
        <taxon>Kickxellaceae</taxon>
        <taxon>Coemansia</taxon>
    </lineage>
</organism>
<dbReference type="Proteomes" id="UP001140172">
    <property type="component" value="Unassembled WGS sequence"/>
</dbReference>
<dbReference type="AlphaFoldDB" id="A0A9W8HG12"/>